<gene>
    <name evidence="1" type="ORF">I5589_10720</name>
</gene>
<accession>A0ABS1AVL1</accession>
<evidence type="ECO:0000313" key="2">
    <source>
        <dbReference type="Proteomes" id="UP000808215"/>
    </source>
</evidence>
<comment type="caution">
    <text evidence="1">The sequence shown here is derived from an EMBL/GenBank/DDBJ whole genome shotgun (WGS) entry which is preliminary data.</text>
</comment>
<proteinExistence type="predicted"/>
<reference evidence="1 2" key="1">
    <citation type="submission" date="2020-11" db="EMBL/GenBank/DDBJ databases">
        <title>Enhanced detection system for hospital associated transmission using whole genome sequencing surveillance.</title>
        <authorList>
            <person name="Harrison L.H."/>
            <person name="Van Tyne D."/>
            <person name="Marsh J.W."/>
            <person name="Griffith M.P."/>
            <person name="Snyder D.J."/>
            <person name="Cooper V.S."/>
            <person name="Mustapha M."/>
        </authorList>
    </citation>
    <scope>NUCLEOTIDE SEQUENCE [LARGE SCALE GENOMIC DNA]</scope>
    <source>
        <strain evidence="1 2">BC00020</strain>
    </source>
</reference>
<keyword evidence="2" id="KW-1185">Reference proteome</keyword>
<name>A0ABS1AVL1_BURVI</name>
<organism evidence="1 2">
    <name type="scientific">Burkholderia vietnamiensis</name>
    <dbReference type="NCBI Taxonomy" id="60552"/>
    <lineage>
        <taxon>Bacteria</taxon>
        <taxon>Pseudomonadati</taxon>
        <taxon>Pseudomonadota</taxon>
        <taxon>Betaproteobacteria</taxon>
        <taxon>Burkholderiales</taxon>
        <taxon>Burkholderiaceae</taxon>
        <taxon>Burkholderia</taxon>
        <taxon>Burkholderia cepacia complex</taxon>
    </lineage>
</organism>
<evidence type="ECO:0000313" key="1">
    <source>
        <dbReference type="EMBL" id="MBJ9687551.1"/>
    </source>
</evidence>
<protein>
    <submittedName>
        <fullName evidence="1">Uncharacterized protein</fullName>
    </submittedName>
</protein>
<sequence>MSLQAKFFPSTEEDTQHIISWLKTSGFFTASTPDELDEHHCFTIELRDTPSVLAYLSKIGEVLSIARITPHGITFYLTDIPLLDGNQEQEQKMVSDRSDGFLFCPMSNVICFNGFGNIYAARNKK</sequence>
<dbReference type="RefSeq" id="WP_200091342.1">
    <property type="nucleotide sequence ID" value="NZ_JADVKH010000018.1"/>
</dbReference>
<dbReference type="Proteomes" id="UP000808215">
    <property type="component" value="Unassembled WGS sequence"/>
</dbReference>
<dbReference type="EMBL" id="JADVKH010000018">
    <property type="protein sequence ID" value="MBJ9687551.1"/>
    <property type="molecule type" value="Genomic_DNA"/>
</dbReference>